<evidence type="ECO:0000256" key="1">
    <source>
        <dbReference type="SAM" id="MobiDB-lite"/>
    </source>
</evidence>
<accession>A0AAE1TSX7</accession>
<dbReference type="Proteomes" id="UP001292094">
    <property type="component" value="Unassembled WGS sequence"/>
</dbReference>
<proteinExistence type="predicted"/>
<dbReference type="EMBL" id="JAWZYT010003692">
    <property type="protein sequence ID" value="KAK4297183.1"/>
    <property type="molecule type" value="Genomic_DNA"/>
</dbReference>
<protein>
    <submittedName>
        <fullName evidence="2">Uncharacterized protein</fullName>
    </submittedName>
</protein>
<gene>
    <name evidence="2" type="ORF">Pmani_030381</name>
</gene>
<feature type="region of interest" description="Disordered" evidence="1">
    <location>
        <begin position="1"/>
        <end position="44"/>
    </location>
</feature>
<feature type="compositionally biased region" description="Low complexity" evidence="1">
    <location>
        <begin position="27"/>
        <end position="40"/>
    </location>
</feature>
<keyword evidence="3" id="KW-1185">Reference proteome</keyword>
<dbReference type="AlphaFoldDB" id="A0AAE1TSX7"/>
<reference evidence="2" key="1">
    <citation type="submission" date="2023-11" db="EMBL/GenBank/DDBJ databases">
        <title>Genome assemblies of two species of porcelain crab, Petrolisthes cinctipes and Petrolisthes manimaculis (Anomura: Porcellanidae).</title>
        <authorList>
            <person name="Angst P."/>
        </authorList>
    </citation>
    <scope>NUCLEOTIDE SEQUENCE</scope>
    <source>
        <strain evidence="2">PB745_02</strain>
        <tissue evidence="2">Gill</tissue>
    </source>
</reference>
<evidence type="ECO:0000313" key="2">
    <source>
        <dbReference type="EMBL" id="KAK4297183.1"/>
    </source>
</evidence>
<name>A0AAE1TSX7_9EUCA</name>
<comment type="caution">
    <text evidence="2">The sequence shown here is derived from an EMBL/GenBank/DDBJ whole genome shotgun (WGS) entry which is preliminary data.</text>
</comment>
<evidence type="ECO:0000313" key="3">
    <source>
        <dbReference type="Proteomes" id="UP001292094"/>
    </source>
</evidence>
<organism evidence="2 3">
    <name type="scientific">Petrolisthes manimaculis</name>
    <dbReference type="NCBI Taxonomy" id="1843537"/>
    <lineage>
        <taxon>Eukaryota</taxon>
        <taxon>Metazoa</taxon>
        <taxon>Ecdysozoa</taxon>
        <taxon>Arthropoda</taxon>
        <taxon>Crustacea</taxon>
        <taxon>Multicrustacea</taxon>
        <taxon>Malacostraca</taxon>
        <taxon>Eumalacostraca</taxon>
        <taxon>Eucarida</taxon>
        <taxon>Decapoda</taxon>
        <taxon>Pleocyemata</taxon>
        <taxon>Anomura</taxon>
        <taxon>Galatheoidea</taxon>
        <taxon>Porcellanidae</taxon>
        <taxon>Petrolisthes</taxon>
    </lineage>
</organism>
<sequence length="88" mass="9982">MYSRVDGAPGRIMARPRHRRILISQNTRTQTPQSQSPTVTTRDEELRGGDTYIPLLHLVSRWNTDDAQIRNLQPAIPPATPSFVECDL</sequence>